<dbReference type="KEGG" id="spar:SPRG_12584"/>
<dbReference type="VEuPathDB" id="FungiDB:SPRG_12584"/>
<dbReference type="InterPro" id="IPR011990">
    <property type="entry name" value="TPR-like_helical_dom_sf"/>
</dbReference>
<name>A0A067BVQ5_SAPPC</name>
<dbReference type="AlphaFoldDB" id="A0A067BVQ5"/>
<dbReference type="SUPFAM" id="SSF48452">
    <property type="entry name" value="TPR-like"/>
    <property type="match status" value="3"/>
</dbReference>
<dbReference type="OrthoDB" id="68983at2759"/>
<evidence type="ECO:0000313" key="2">
    <source>
        <dbReference type="Proteomes" id="UP000030745"/>
    </source>
</evidence>
<dbReference type="InterPro" id="IPR053137">
    <property type="entry name" value="NLR-like"/>
</dbReference>
<dbReference type="OMA" id="SAFHVAM"/>
<gene>
    <name evidence="1" type="ORF">SPRG_12584</name>
</gene>
<dbReference type="PANTHER" id="PTHR46082:SF6">
    <property type="entry name" value="AAA+ ATPASE DOMAIN-CONTAINING PROTEIN-RELATED"/>
    <property type="match status" value="1"/>
</dbReference>
<dbReference type="Gene3D" id="1.25.40.10">
    <property type="entry name" value="Tetratricopeptide repeat domain"/>
    <property type="match status" value="3"/>
</dbReference>
<sequence>MTSPLPVPLGVTLAFFDDFIASHGGEAAFVGLTTAQVSTSFLMPTTAHTKLSLVEQLTNAPFVQPARYFVSHAWKYLFLDVVESLRLFFAEKPLTEHVVWFDLFCNSQHDTTIKPFSWWTTTFRSSIGAIQNVIMVLLPWDRPIPLTRAWCVFEIFATVSTKSAFHVAMTRAETDRFADHVSVDTFYDMLGHVKSEACEAFKPEDKAQITAAIIEAIGFTAMDNLVFQVFGAWMATTLEAKIASTSDVLQANWQLKLGSLCQAQGKFADAERLLDAAVATKKQCAGPDAAETLVAMERLATLYNEQGQFARAEEVLGHCHLGWEKLGLAETAPAAIIALETLATTLQNLGKYDAAEAIYVKCIGRRRQVSGDDHESTLVCKSNLATLYEERGEYHKASPLLNECLAASIMTLGPDNPRTLTLKNNVAANLNNLRHFDAAAALYVECLTDSERLLGVDHPSTLATMNNAAANFAAQKKLTDAEVLYTTCVERSKRVLGHEHPSTFMTMSNLASLLREAQKTNAAELLFQEVLAISTKVLGPSHPNTLTTMSNLGQMYEQEGKLDAALALLVPCLASRRQVLPPEHPGIAKTILSVAMLFEAKHEFAAAEPLLREYCALQTRLVGPQHPATIFGRFALAEHLVKTHALEAAEAIFLDCAASAMTTFGPSATETKHLESAVEVFYLNRSQTSMKAKEWGDAARDLAALEAFGTVHPLSIRATDALRVLKQHLPVGAPHKVASG</sequence>
<protein>
    <recommendedName>
        <fullName evidence="3">Mbre TPR repeat protein</fullName>
    </recommendedName>
</protein>
<dbReference type="InterPro" id="IPR019734">
    <property type="entry name" value="TPR_rpt"/>
</dbReference>
<keyword evidence="2" id="KW-1185">Reference proteome</keyword>
<evidence type="ECO:0000313" key="1">
    <source>
        <dbReference type="EMBL" id="KDO22604.1"/>
    </source>
</evidence>
<reference evidence="1 2" key="1">
    <citation type="journal article" date="2013" name="PLoS Genet.">
        <title>Distinctive expansion of potential virulence genes in the genome of the oomycete fish pathogen Saprolegnia parasitica.</title>
        <authorList>
            <person name="Jiang R.H."/>
            <person name="de Bruijn I."/>
            <person name="Haas B.J."/>
            <person name="Belmonte R."/>
            <person name="Lobach L."/>
            <person name="Christie J."/>
            <person name="van den Ackerveken G."/>
            <person name="Bottin A."/>
            <person name="Bulone V."/>
            <person name="Diaz-Moreno S.M."/>
            <person name="Dumas B."/>
            <person name="Fan L."/>
            <person name="Gaulin E."/>
            <person name="Govers F."/>
            <person name="Grenville-Briggs L.J."/>
            <person name="Horner N.R."/>
            <person name="Levin J.Z."/>
            <person name="Mammella M."/>
            <person name="Meijer H.J."/>
            <person name="Morris P."/>
            <person name="Nusbaum C."/>
            <person name="Oome S."/>
            <person name="Phillips A.J."/>
            <person name="van Rooyen D."/>
            <person name="Rzeszutek E."/>
            <person name="Saraiva M."/>
            <person name="Secombes C.J."/>
            <person name="Seidl M.F."/>
            <person name="Snel B."/>
            <person name="Stassen J.H."/>
            <person name="Sykes S."/>
            <person name="Tripathy S."/>
            <person name="van den Berg H."/>
            <person name="Vega-Arreguin J.C."/>
            <person name="Wawra S."/>
            <person name="Young S.K."/>
            <person name="Zeng Q."/>
            <person name="Dieguez-Uribeondo J."/>
            <person name="Russ C."/>
            <person name="Tyler B.M."/>
            <person name="van West P."/>
        </authorList>
    </citation>
    <scope>NUCLEOTIDE SEQUENCE [LARGE SCALE GENOMIC DNA]</scope>
    <source>
        <strain evidence="1 2">CBS 223.65</strain>
    </source>
</reference>
<organism evidence="1 2">
    <name type="scientific">Saprolegnia parasitica (strain CBS 223.65)</name>
    <dbReference type="NCBI Taxonomy" id="695850"/>
    <lineage>
        <taxon>Eukaryota</taxon>
        <taxon>Sar</taxon>
        <taxon>Stramenopiles</taxon>
        <taxon>Oomycota</taxon>
        <taxon>Saprolegniomycetes</taxon>
        <taxon>Saprolegniales</taxon>
        <taxon>Saprolegniaceae</taxon>
        <taxon>Saprolegnia</taxon>
    </lineage>
</organism>
<dbReference type="EMBL" id="KK583266">
    <property type="protein sequence ID" value="KDO22604.1"/>
    <property type="molecule type" value="Genomic_DNA"/>
</dbReference>
<dbReference type="SMART" id="SM00028">
    <property type="entry name" value="TPR"/>
    <property type="match status" value="5"/>
</dbReference>
<dbReference type="Proteomes" id="UP000030745">
    <property type="component" value="Unassembled WGS sequence"/>
</dbReference>
<proteinExistence type="predicted"/>
<dbReference type="RefSeq" id="XP_012206720.1">
    <property type="nucleotide sequence ID" value="XM_012351330.1"/>
</dbReference>
<dbReference type="STRING" id="695850.A0A067BVQ5"/>
<dbReference type="GeneID" id="24134532"/>
<dbReference type="PANTHER" id="PTHR46082">
    <property type="entry name" value="ATP/GTP-BINDING PROTEIN-RELATED"/>
    <property type="match status" value="1"/>
</dbReference>
<accession>A0A067BVQ5</accession>
<evidence type="ECO:0008006" key="3">
    <source>
        <dbReference type="Google" id="ProtNLM"/>
    </source>
</evidence>
<dbReference type="Pfam" id="PF13424">
    <property type="entry name" value="TPR_12"/>
    <property type="match status" value="3"/>
</dbReference>
<dbReference type="Pfam" id="PF13374">
    <property type="entry name" value="TPR_10"/>
    <property type="match status" value="2"/>
</dbReference>